<protein>
    <submittedName>
        <fullName evidence="4">DNA protecting protein DprA</fullName>
    </submittedName>
</protein>
<accession>D6SRB1</accession>
<gene>
    <name evidence="4" type="ORF">Dthio_PD0553</name>
</gene>
<evidence type="ECO:0000259" key="2">
    <source>
        <dbReference type="Pfam" id="PF02481"/>
    </source>
</evidence>
<dbReference type="GO" id="GO:0009294">
    <property type="term" value="P:DNA-mediated transformation"/>
    <property type="evidence" value="ECO:0007669"/>
    <property type="project" value="InterPro"/>
</dbReference>
<dbReference type="Gene3D" id="1.10.10.10">
    <property type="entry name" value="Winged helix-like DNA-binding domain superfamily/Winged helix DNA-binding domain"/>
    <property type="match status" value="1"/>
</dbReference>
<dbReference type="InterPro" id="IPR057666">
    <property type="entry name" value="DrpA_SLOG"/>
</dbReference>
<feature type="domain" description="DprA winged helix" evidence="3">
    <location>
        <begin position="314"/>
        <end position="374"/>
    </location>
</feature>
<dbReference type="InterPro" id="IPR003488">
    <property type="entry name" value="DprA"/>
</dbReference>
<dbReference type="Gene3D" id="3.40.50.450">
    <property type="match status" value="1"/>
</dbReference>
<evidence type="ECO:0000256" key="1">
    <source>
        <dbReference type="ARBA" id="ARBA00006525"/>
    </source>
</evidence>
<dbReference type="SUPFAM" id="SSF46785">
    <property type="entry name" value="Winged helix' DNA-binding domain"/>
    <property type="match status" value="1"/>
</dbReference>
<dbReference type="NCBIfam" id="TIGR00732">
    <property type="entry name" value="dprA"/>
    <property type="match status" value="1"/>
</dbReference>
<dbReference type="eggNOG" id="COG0758">
    <property type="taxonomic scope" value="Bacteria"/>
</dbReference>
<evidence type="ECO:0000313" key="5">
    <source>
        <dbReference type="Proteomes" id="UP000005496"/>
    </source>
</evidence>
<proteinExistence type="inferred from homology"/>
<dbReference type="Pfam" id="PF02481">
    <property type="entry name" value="DNA_processg_A"/>
    <property type="match status" value="1"/>
</dbReference>
<dbReference type="AlphaFoldDB" id="D6SRB1"/>
<comment type="caution">
    <text evidence="4">The sequence shown here is derived from an EMBL/GenBank/DDBJ whole genome shotgun (WGS) entry which is preliminary data.</text>
</comment>
<dbReference type="PANTHER" id="PTHR43022:SF1">
    <property type="entry name" value="PROTEIN SMF"/>
    <property type="match status" value="1"/>
</dbReference>
<evidence type="ECO:0000313" key="4">
    <source>
        <dbReference type="EMBL" id="EFI33227.1"/>
    </source>
</evidence>
<dbReference type="InterPro" id="IPR036390">
    <property type="entry name" value="WH_DNA-bd_sf"/>
</dbReference>
<name>D6SRB1_9BACT</name>
<dbReference type="OrthoDB" id="9785707at2"/>
<dbReference type="Proteomes" id="UP000005496">
    <property type="component" value="Unassembled WGS sequence"/>
</dbReference>
<evidence type="ECO:0000259" key="3">
    <source>
        <dbReference type="Pfam" id="PF17782"/>
    </source>
</evidence>
<dbReference type="InterPro" id="IPR041614">
    <property type="entry name" value="DprA_WH"/>
</dbReference>
<dbReference type="EMBL" id="ACJN02000003">
    <property type="protein sequence ID" value="EFI33227.1"/>
    <property type="molecule type" value="Genomic_DNA"/>
</dbReference>
<feature type="domain" description="Smf/DprA SLOG" evidence="2">
    <location>
        <begin position="84"/>
        <end position="292"/>
    </location>
</feature>
<dbReference type="SUPFAM" id="SSF102405">
    <property type="entry name" value="MCP/YpsA-like"/>
    <property type="match status" value="1"/>
</dbReference>
<dbReference type="InterPro" id="IPR036388">
    <property type="entry name" value="WH-like_DNA-bd_sf"/>
</dbReference>
<organism evidence="4 5">
    <name type="scientific">Desulfonatronospira thiodismutans ASO3-1</name>
    <dbReference type="NCBI Taxonomy" id="555779"/>
    <lineage>
        <taxon>Bacteria</taxon>
        <taxon>Pseudomonadati</taxon>
        <taxon>Thermodesulfobacteriota</taxon>
        <taxon>Desulfovibrionia</taxon>
        <taxon>Desulfovibrionales</taxon>
        <taxon>Desulfonatronovibrionaceae</taxon>
        <taxon>Desulfonatronospira</taxon>
    </lineage>
</organism>
<dbReference type="Pfam" id="PF17782">
    <property type="entry name" value="WHD_DprA"/>
    <property type="match status" value="1"/>
</dbReference>
<reference evidence="4" key="1">
    <citation type="submission" date="2010-05" db="EMBL/GenBank/DDBJ databases">
        <title>The draft genome of Desulfonatronospira thiodismutans ASO3-1.</title>
        <authorList>
            <consortium name="US DOE Joint Genome Institute (JGI-PGF)"/>
            <person name="Lucas S."/>
            <person name="Copeland A."/>
            <person name="Lapidus A."/>
            <person name="Cheng J.-F."/>
            <person name="Bruce D."/>
            <person name="Goodwin L."/>
            <person name="Pitluck S."/>
            <person name="Chertkov O."/>
            <person name="Brettin T."/>
            <person name="Detter J.C."/>
            <person name="Han C."/>
            <person name="Land M.L."/>
            <person name="Hauser L."/>
            <person name="Kyrpides N."/>
            <person name="Mikhailova N."/>
            <person name="Muyzer G."/>
            <person name="Woyke T."/>
        </authorList>
    </citation>
    <scope>NUCLEOTIDE SEQUENCE [LARGE SCALE GENOMIC DNA]</scope>
    <source>
        <strain evidence="4">ASO3-1</strain>
    </source>
</reference>
<comment type="similarity">
    <text evidence="1">Belongs to the DprA/Smf family.</text>
</comment>
<keyword evidence="5" id="KW-1185">Reference proteome</keyword>
<dbReference type="PANTHER" id="PTHR43022">
    <property type="entry name" value="PROTEIN SMF"/>
    <property type="match status" value="1"/>
</dbReference>
<dbReference type="RefSeq" id="WP_008870585.1">
    <property type="nucleotide sequence ID" value="NZ_ACJN02000003.1"/>
</dbReference>
<sequence length="381" mass="42004">MLKFSREDEIWACLALSKTRSLGCKTWQKILEVFRSPAQALANSSHWAEMGLVSSSQAGIFNSGQWKSEAQREFERIQSGQEQVLIWSDSEYPEHLRHIAGPPVLLYYLGDISLAKSPSLAVVGSRNSSAYGREMTSKICRELSEKGITIVSGFAEGIDREAHRAALSAPGSTVAVLGTGIDLIYPAINQDLWTHIRDHGLILSEFPRGTRPDAHNFPYRNRIISGLSLGVLVMQAEIKSGSMLTAGYALDHNREVFALPGQVNLPGFSGCNQLIRQGAILVRTAQDILEALQLGLKNHLQQENDNEMSAPVPAEPALPGDLTSEEKAVAGELINRERTHIDDLSQCLDLSPSSISRILVNLEIRGMVRREPGMYYKFVQN</sequence>